<evidence type="ECO:0000256" key="5">
    <source>
        <dbReference type="ARBA" id="ARBA00022729"/>
    </source>
</evidence>
<evidence type="ECO:0000256" key="4">
    <source>
        <dbReference type="ARBA" id="ARBA00022475"/>
    </source>
</evidence>
<keyword evidence="4" id="KW-1003">Cell membrane</keyword>
<sequence length="321" mass="33947">MKKILALAAAVSLAGCATQTPQMKDVEPAVTAEQQRAAQVEAQQANAPEKLALKRKIAVGRLSNETNYGRSLLRQNAEDQLGGKVTDMFLQALTNSESFLVFERPDISLLQKEAELSGQEVNIVGVDTLVIGSLTQFGRATTGERGFLSSSKKQEATATVDIRLVDVKTGRVFESVTGSGSSSTEHARTMGFGSAAGYDGSLNDQAIAAAVTAAVDKMTRLFMDKPWTADLLGEEEGMLFISGGESQGVKPGMVFNVETRGRDVQSKTTGTTITLPGKKVAEVKVVSLFGNDVLNQGAATTVVSGSVDGLELSKLVVKEKK</sequence>
<dbReference type="PANTHER" id="PTHR41164">
    <property type="entry name" value="CURLI PRODUCTION ASSEMBLY/TRANSPORT COMPONENT CSGG"/>
    <property type="match status" value="1"/>
</dbReference>
<feature type="signal peptide" evidence="9">
    <location>
        <begin position="1"/>
        <end position="17"/>
    </location>
</feature>
<reference evidence="10" key="1">
    <citation type="submission" date="2016-11" db="EMBL/GenBank/DDBJ databases">
        <title>Draft Genome Sequence of Marinobacter hydrocarbonoclasticus strain STW2, a polyaromatic aromatic hydrocarbon degrading and denitrifying bacterium from rhizosphere of Seagrass Enhalus acodoides.</title>
        <authorList>
            <person name="Ling J."/>
            <person name="Dong J."/>
        </authorList>
    </citation>
    <scope>NUCLEOTIDE SEQUENCE [LARGE SCALE GENOMIC DNA]</scope>
    <source>
        <strain evidence="10">STW2</strain>
    </source>
</reference>
<dbReference type="Proteomes" id="UP000183986">
    <property type="component" value="Unassembled WGS sequence"/>
</dbReference>
<comment type="function">
    <text evidence="1">May be involved in the biogenesis of curli organelles.</text>
</comment>
<dbReference type="PROSITE" id="PS51257">
    <property type="entry name" value="PROKAR_LIPOPROTEIN"/>
    <property type="match status" value="1"/>
</dbReference>
<name>A0A1M2UYF4_MARNT</name>
<dbReference type="AlphaFoldDB" id="A0A1M2UYF4"/>
<evidence type="ECO:0000256" key="8">
    <source>
        <dbReference type="ARBA" id="ARBA00023288"/>
    </source>
</evidence>
<organism evidence="10 11">
    <name type="scientific">Marinobacter nauticus</name>
    <name type="common">Marinobacter hydrocarbonoclasticus</name>
    <name type="synonym">Marinobacter aquaeolei</name>
    <dbReference type="NCBI Taxonomy" id="2743"/>
    <lineage>
        <taxon>Bacteria</taxon>
        <taxon>Pseudomonadati</taxon>
        <taxon>Pseudomonadota</taxon>
        <taxon>Gammaproteobacteria</taxon>
        <taxon>Pseudomonadales</taxon>
        <taxon>Marinobacteraceae</taxon>
        <taxon>Marinobacter</taxon>
    </lineage>
</organism>
<dbReference type="RefSeq" id="WP_072677249.1">
    <property type="nucleotide sequence ID" value="NZ_MPKY01000001.1"/>
</dbReference>
<keyword evidence="5 9" id="KW-0732">Signal</keyword>
<feature type="chain" id="PRO_5013177270" description="Curli production assembly/transport component CsgG" evidence="9">
    <location>
        <begin position="18"/>
        <end position="321"/>
    </location>
</feature>
<dbReference type="EMBL" id="MPKY01000001">
    <property type="protein sequence ID" value="OJT00359.1"/>
    <property type="molecule type" value="Genomic_DNA"/>
</dbReference>
<evidence type="ECO:0000313" key="11">
    <source>
        <dbReference type="Proteomes" id="UP000183986"/>
    </source>
</evidence>
<dbReference type="Gene3D" id="3.40.50.10610">
    <property type="entry name" value="ABC-type transport auxiliary lipoprotein component"/>
    <property type="match status" value="1"/>
</dbReference>
<evidence type="ECO:0000256" key="2">
    <source>
        <dbReference type="ARBA" id="ARBA00008899"/>
    </source>
</evidence>
<evidence type="ECO:0000256" key="7">
    <source>
        <dbReference type="ARBA" id="ARBA00023139"/>
    </source>
</evidence>
<protein>
    <recommendedName>
        <fullName evidence="3">Curli production assembly/transport component CsgG</fullName>
    </recommendedName>
</protein>
<keyword evidence="7" id="KW-0564">Palmitate</keyword>
<dbReference type="GO" id="GO:0030288">
    <property type="term" value="C:outer membrane-bounded periplasmic space"/>
    <property type="evidence" value="ECO:0007669"/>
    <property type="project" value="InterPro"/>
</dbReference>
<keyword evidence="6" id="KW-0472">Membrane</keyword>
<evidence type="ECO:0000313" key="10">
    <source>
        <dbReference type="EMBL" id="OJT00359.1"/>
    </source>
</evidence>
<comment type="caution">
    <text evidence="10">The sequence shown here is derived from an EMBL/GenBank/DDBJ whole genome shotgun (WGS) entry which is preliminary data.</text>
</comment>
<comment type="similarity">
    <text evidence="2">Belongs to the CsgG family.</text>
</comment>
<dbReference type="PANTHER" id="PTHR41164:SF1">
    <property type="entry name" value="CURLI PRODUCTION ASSEMBLY_TRANSPORT COMPONENT CSGG"/>
    <property type="match status" value="1"/>
</dbReference>
<keyword evidence="11" id="KW-1185">Reference proteome</keyword>
<dbReference type="Pfam" id="PF03783">
    <property type="entry name" value="CsgG"/>
    <property type="match status" value="1"/>
</dbReference>
<keyword evidence="8" id="KW-0449">Lipoprotein</keyword>
<evidence type="ECO:0000256" key="3">
    <source>
        <dbReference type="ARBA" id="ARBA00014028"/>
    </source>
</evidence>
<evidence type="ECO:0000256" key="1">
    <source>
        <dbReference type="ARBA" id="ARBA00003989"/>
    </source>
</evidence>
<evidence type="ECO:0000256" key="6">
    <source>
        <dbReference type="ARBA" id="ARBA00023136"/>
    </source>
</evidence>
<evidence type="ECO:0000256" key="9">
    <source>
        <dbReference type="SAM" id="SignalP"/>
    </source>
</evidence>
<proteinExistence type="inferred from homology"/>
<dbReference type="InterPro" id="IPR005534">
    <property type="entry name" value="Curli_assmbl/transp-comp_CsgG"/>
</dbReference>
<accession>A0A1M2UYF4</accession>
<gene>
    <name evidence="10" type="ORF">BEE62_09890</name>
</gene>